<dbReference type="EC" id="1.14.14.16" evidence="14"/>
<feature type="binding site" description="axial binding residue" evidence="21">
    <location>
        <position position="447"/>
    </location>
    <ligand>
        <name>heme</name>
        <dbReference type="ChEBI" id="CHEBI:30413"/>
    </ligand>
    <ligandPart>
        <name>Fe</name>
        <dbReference type="ChEBI" id="CHEBI:18248"/>
    </ligandPart>
</feature>
<keyword evidence="8" id="KW-0492">Microsome</keyword>
<dbReference type="Pfam" id="PF00067">
    <property type="entry name" value="p450"/>
    <property type="match status" value="1"/>
</dbReference>
<keyword evidence="6 21" id="KW-0479">Metal-binding</keyword>
<keyword evidence="23" id="KW-0456">Lyase</keyword>
<comment type="subcellular location">
    <subcellularLocation>
        <location evidence="1">Endomembrane system</location>
        <topology evidence="1">Peripheral membrane protein</topology>
    </subcellularLocation>
    <subcellularLocation>
        <location evidence="3">Endoplasmic reticulum membrane</location>
    </subcellularLocation>
    <subcellularLocation>
        <location evidence="2">Microsome membrane</location>
    </subcellularLocation>
</comment>
<dbReference type="EMBL" id="LSMT01000211">
    <property type="protein sequence ID" value="PFX23324.1"/>
    <property type="molecule type" value="Genomic_DNA"/>
</dbReference>
<evidence type="ECO:0000256" key="5">
    <source>
        <dbReference type="ARBA" id="ARBA00022617"/>
    </source>
</evidence>
<evidence type="ECO:0000313" key="24">
    <source>
        <dbReference type="Proteomes" id="UP000225706"/>
    </source>
</evidence>
<dbReference type="PRINTS" id="PR00385">
    <property type="entry name" value="P450"/>
</dbReference>
<comment type="similarity">
    <text evidence="4 22">Belongs to the cytochrome P450 family.</text>
</comment>
<dbReference type="PROSITE" id="PS00086">
    <property type="entry name" value="CYTOCHROME_P450"/>
    <property type="match status" value="1"/>
</dbReference>
<keyword evidence="12" id="KW-0446">Lipid-binding</keyword>
<dbReference type="InterPro" id="IPR001128">
    <property type="entry name" value="Cyt_P450"/>
</dbReference>
<evidence type="ECO:0000256" key="18">
    <source>
        <dbReference type="ARBA" id="ARBA00044282"/>
    </source>
</evidence>
<dbReference type="GO" id="GO:0004509">
    <property type="term" value="F:steroid 21-monooxygenase activity"/>
    <property type="evidence" value="ECO:0007669"/>
    <property type="project" value="UniProtKB-EC"/>
</dbReference>
<dbReference type="OrthoDB" id="1470350at2759"/>
<dbReference type="GO" id="GO:0020037">
    <property type="term" value="F:heme binding"/>
    <property type="evidence" value="ECO:0007669"/>
    <property type="project" value="InterPro"/>
</dbReference>
<evidence type="ECO:0000313" key="23">
    <source>
        <dbReference type="EMBL" id="PFX23324.1"/>
    </source>
</evidence>
<gene>
    <name evidence="23" type="primary">CYP17A1</name>
    <name evidence="23" type="ORF">AWC38_SpisGene12142</name>
</gene>
<evidence type="ECO:0000256" key="17">
    <source>
        <dbReference type="ARBA" id="ARBA00044265"/>
    </source>
</evidence>
<dbReference type="SUPFAM" id="SSF48264">
    <property type="entry name" value="Cytochrome P450"/>
    <property type="match status" value="1"/>
</dbReference>
<evidence type="ECO:0000256" key="10">
    <source>
        <dbReference type="ARBA" id="ARBA00023004"/>
    </source>
</evidence>
<evidence type="ECO:0000256" key="4">
    <source>
        <dbReference type="ARBA" id="ARBA00010617"/>
    </source>
</evidence>
<keyword evidence="5 21" id="KW-0349">Heme</keyword>
<dbReference type="STRING" id="50429.A0A2B4RY08"/>
<keyword evidence="11 22" id="KW-0503">Monooxygenase</keyword>
<protein>
    <recommendedName>
        <fullName evidence="15">Steroid 21-hydroxylase</fullName>
        <ecNumber evidence="14">1.14.14.16</ecNumber>
    </recommendedName>
    <alternativeName>
        <fullName evidence="19">21-OHase</fullName>
    </alternativeName>
    <alternativeName>
        <fullName evidence="16">Cytochrome P-450c21</fullName>
    </alternativeName>
    <alternativeName>
        <fullName evidence="20">Cytochrome P450 21</fullName>
    </alternativeName>
    <alternativeName>
        <fullName evidence="18">Cytochrome P450 XXI</fullName>
    </alternativeName>
    <alternativeName>
        <fullName evidence="17">Cytochrome P450-C21</fullName>
    </alternativeName>
</protein>
<evidence type="ECO:0000256" key="3">
    <source>
        <dbReference type="ARBA" id="ARBA00004586"/>
    </source>
</evidence>
<dbReference type="Proteomes" id="UP000225706">
    <property type="component" value="Unassembled WGS sequence"/>
</dbReference>
<dbReference type="GO" id="GO:0005789">
    <property type="term" value="C:endoplasmic reticulum membrane"/>
    <property type="evidence" value="ECO:0007669"/>
    <property type="project" value="UniProtKB-SubCell"/>
</dbReference>
<dbReference type="InterPro" id="IPR036396">
    <property type="entry name" value="Cyt_P450_sf"/>
</dbReference>
<dbReference type="GO" id="GO:0042446">
    <property type="term" value="P:hormone biosynthetic process"/>
    <property type="evidence" value="ECO:0007669"/>
    <property type="project" value="TreeGrafter"/>
</dbReference>
<organism evidence="23 24">
    <name type="scientific">Stylophora pistillata</name>
    <name type="common">Smooth cauliflower coral</name>
    <dbReference type="NCBI Taxonomy" id="50429"/>
    <lineage>
        <taxon>Eukaryota</taxon>
        <taxon>Metazoa</taxon>
        <taxon>Cnidaria</taxon>
        <taxon>Anthozoa</taxon>
        <taxon>Hexacorallia</taxon>
        <taxon>Scleractinia</taxon>
        <taxon>Astrocoeniina</taxon>
        <taxon>Pocilloporidae</taxon>
        <taxon>Stylophora</taxon>
    </lineage>
</organism>
<dbReference type="PANTHER" id="PTHR24289">
    <property type="entry name" value="STEROID 17-ALPHA-HYDROXYLASE/17,20 LYASE"/>
    <property type="match status" value="1"/>
</dbReference>
<comment type="cofactor">
    <cofactor evidence="21">
        <name>heme</name>
        <dbReference type="ChEBI" id="CHEBI:30413"/>
    </cofactor>
</comment>
<dbReference type="PRINTS" id="PR00463">
    <property type="entry name" value="EP450I"/>
</dbReference>
<evidence type="ECO:0000256" key="14">
    <source>
        <dbReference type="ARBA" id="ARBA00044040"/>
    </source>
</evidence>
<evidence type="ECO:0000256" key="11">
    <source>
        <dbReference type="ARBA" id="ARBA00023033"/>
    </source>
</evidence>
<dbReference type="GO" id="GO:0016829">
    <property type="term" value="F:lyase activity"/>
    <property type="evidence" value="ECO:0007669"/>
    <property type="project" value="UniProtKB-KW"/>
</dbReference>
<dbReference type="GO" id="GO:0005506">
    <property type="term" value="F:iron ion binding"/>
    <property type="evidence" value="ECO:0007669"/>
    <property type="project" value="InterPro"/>
</dbReference>
<evidence type="ECO:0000256" key="1">
    <source>
        <dbReference type="ARBA" id="ARBA00004184"/>
    </source>
</evidence>
<reference evidence="24" key="1">
    <citation type="journal article" date="2017" name="bioRxiv">
        <title>Comparative analysis of the genomes of Stylophora pistillata and Acropora digitifera provides evidence for extensive differences between species of corals.</title>
        <authorList>
            <person name="Voolstra C.R."/>
            <person name="Li Y."/>
            <person name="Liew Y.J."/>
            <person name="Baumgarten S."/>
            <person name="Zoccola D."/>
            <person name="Flot J.-F."/>
            <person name="Tambutte S."/>
            <person name="Allemand D."/>
            <person name="Aranda M."/>
        </authorList>
    </citation>
    <scope>NUCLEOTIDE SEQUENCE [LARGE SCALE GENOMIC DNA]</scope>
</reference>
<dbReference type="InterPro" id="IPR017972">
    <property type="entry name" value="Cyt_P450_CS"/>
</dbReference>
<dbReference type="Gene3D" id="1.10.630.10">
    <property type="entry name" value="Cytochrome P450"/>
    <property type="match status" value="1"/>
</dbReference>
<accession>A0A2B4RY08</accession>
<keyword evidence="10 21" id="KW-0408">Iron</keyword>
<keyword evidence="24" id="KW-1185">Reference proteome</keyword>
<evidence type="ECO:0000256" key="7">
    <source>
        <dbReference type="ARBA" id="ARBA00022824"/>
    </source>
</evidence>
<dbReference type="InterPro" id="IPR002401">
    <property type="entry name" value="Cyt_P450_E_grp-I"/>
</dbReference>
<keyword evidence="13" id="KW-0472">Membrane</keyword>
<evidence type="ECO:0000256" key="9">
    <source>
        <dbReference type="ARBA" id="ARBA00023002"/>
    </source>
</evidence>
<dbReference type="FunFam" id="1.10.630.10:FF:000049">
    <property type="entry name" value="steroid 21-hydroxylase isoform X1"/>
    <property type="match status" value="1"/>
</dbReference>
<evidence type="ECO:0000256" key="16">
    <source>
        <dbReference type="ARBA" id="ARBA00044217"/>
    </source>
</evidence>
<evidence type="ECO:0000256" key="2">
    <source>
        <dbReference type="ARBA" id="ARBA00004524"/>
    </source>
</evidence>
<dbReference type="GO" id="GO:0008610">
    <property type="term" value="P:lipid biosynthetic process"/>
    <property type="evidence" value="ECO:0007669"/>
    <property type="project" value="UniProtKB-ARBA"/>
</dbReference>
<evidence type="ECO:0000256" key="21">
    <source>
        <dbReference type="PIRSR" id="PIRSR602401-1"/>
    </source>
</evidence>
<sequence>MILSKKYLNDCVRTPEKTTIGKRFQLAVNHFSATKHLPPGPFPIPIIGNAHKLAADTRHVDLMQLEKQYGKVFRLYLGSQLVVIVSGGDAIREVLVTKSADFAGRPSIHSAEVYSKGRAIGFVDYSPEWRLHRKVTISALKLYGAGGIKQEAIVTNEFDLLMKRVRARNGQPHDITKEIRLAITNVICALVFGSRYEPDDPEFLKFTEITNAILSMLAAGNIVDVFPWLRFLPLKSIQQLRENCKERDRLVGRIYQEHVEANRIAAPKDLTDALLKARKEAEEEDSSVKGSLTDDKLISTMGEVFIAGMETTASSLCWALLYLIYNPKTQEILHQELDEVIGPDRLPELQDKKKLPYLEATIAETLRLSSLGPLAIPHKAIVDTTLQGYHIPKGTAVIVNLWSLHHDPAIWDNPDKFMPERFLDKDGKFVPPKQDRFLPFSAGRRGCLGESLARIELFLILARLLHSFRFENPPGYDLPTQVPIAGLVLMPQPFKVCAFYRHEN</sequence>
<dbReference type="CDD" id="cd11027">
    <property type="entry name" value="CYP17A1-like"/>
    <property type="match status" value="1"/>
</dbReference>
<dbReference type="GO" id="GO:0042448">
    <property type="term" value="P:progesterone metabolic process"/>
    <property type="evidence" value="ECO:0007669"/>
    <property type="project" value="TreeGrafter"/>
</dbReference>
<evidence type="ECO:0000256" key="6">
    <source>
        <dbReference type="ARBA" id="ARBA00022723"/>
    </source>
</evidence>
<proteinExistence type="inferred from homology"/>
<evidence type="ECO:0000256" key="22">
    <source>
        <dbReference type="RuleBase" id="RU000461"/>
    </source>
</evidence>
<dbReference type="GO" id="GO:0004508">
    <property type="term" value="F:steroid 17-alpha-monooxygenase activity"/>
    <property type="evidence" value="ECO:0007669"/>
    <property type="project" value="TreeGrafter"/>
</dbReference>
<name>A0A2B4RY08_STYPI</name>
<comment type="caution">
    <text evidence="23">The sequence shown here is derived from an EMBL/GenBank/DDBJ whole genome shotgun (WGS) entry which is preliminary data.</text>
</comment>
<dbReference type="AlphaFoldDB" id="A0A2B4RY08"/>
<dbReference type="PANTHER" id="PTHR24289:SF1">
    <property type="entry name" value="STEROID 17-ALPHA-HYDROXYLASE_17,20 LYASE"/>
    <property type="match status" value="1"/>
</dbReference>
<evidence type="ECO:0000256" key="8">
    <source>
        <dbReference type="ARBA" id="ARBA00022848"/>
    </source>
</evidence>
<keyword evidence="7" id="KW-0256">Endoplasmic reticulum</keyword>
<evidence type="ECO:0000256" key="19">
    <source>
        <dbReference type="ARBA" id="ARBA00044304"/>
    </source>
</evidence>
<evidence type="ECO:0000256" key="20">
    <source>
        <dbReference type="ARBA" id="ARBA00044342"/>
    </source>
</evidence>
<evidence type="ECO:0000256" key="12">
    <source>
        <dbReference type="ARBA" id="ARBA00023121"/>
    </source>
</evidence>
<evidence type="ECO:0000256" key="15">
    <source>
        <dbReference type="ARBA" id="ARBA00044116"/>
    </source>
</evidence>
<evidence type="ECO:0000256" key="13">
    <source>
        <dbReference type="ARBA" id="ARBA00023136"/>
    </source>
</evidence>
<dbReference type="GO" id="GO:0008289">
    <property type="term" value="F:lipid binding"/>
    <property type="evidence" value="ECO:0007669"/>
    <property type="project" value="UniProtKB-KW"/>
</dbReference>
<keyword evidence="9 22" id="KW-0560">Oxidoreductase</keyword>